<sequence length="229" mass="26511">MALYVIGDLHLSFGSDKPMEVFGEHWDKHYDKIKEDWLNRVKPEDTIILPGDISWAISFEGAHSDLTWLDQLPGKKIIFKGNHDFWWVSLTKMEGKYETIDFIHNTFGTYKTYGICGTRGWVCPGEVFTAEDEKIYKREVLRLELSIKQAKAAGYDEIIGVLHFSPTNEKKQSSGFTEIFEKYDIKQVVYGHVHGKSNFKNALKGNYHGVNYQLTSCDYLNFKLHLLME</sequence>
<feature type="domain" description="Calcineurin-like phosphoesterase" evidence="1">
    <location>
        <begin position="2"/>
        <end position="195"/>
    </location>
</feature>
<evidence type="ECO:0000259" key="1">
    <source>
        <dbReference type="Pfam" id="PF00149"/>
    </source>
</evidence>
<reference evidence="2 3" key="1">
    <citation type="submission" date="2023-04" db="EMBL/GenBank/DDBJ databases">
        <title>Fusibacter bizertensis strain WBS, isolated from littoral bottom sediments of the Arctic seas - biochemical and genomic analysis.</title>
        <authorList>
            <person name="Brioukhanov A.L."/>
        </authorList>
    </citation>
    <scope>NUCLEOTIDE SEQUENCE [LARGE SCALE GENOMIC DNA]</scope>
    <source>
        <strain evidence="2 3">WBS</strain>
    </source>
</reference>
<name>A0ABT6NEP0_9FIRM</name>
<keyword evidence="3" id="KW-1185">Reference proteome</keyword>
<dbReference type="EMBL" id="JARYZI010000008">
    <property type="protein sequence ID" value="MDH8678886.1"/>
    <property type="molecule type" value="Genomic_DNA"/>
</dbReference>
<dbReference type="RefSeq" id="WP_281094779.1">
    <property type="nucleotide sequence ID" value="NZ_JARYZI010000008.1"/>
</dbReference>
<dbReference type="InterPro" id="IPR004843">
    <property type="entry name" value="Calcineurin-like_PHP"/>
</dbReference>
<evidence type="ECO:0000313" key="3">
    <source>
        <dbReference type="Proteomes" id="UP001158045"/>
    </source>
</evidence>
<dbReference type="InterPro" id="IPR014578">
    <property type="entry name" value="Pesterase_CT488"/>
</dbReference>
<organism evidence="2 3">
    <name type="scientific">Fusibacter bizertensis</name>
    <dbReference type="NCBI Taxonomy" id="1488331"/>
    <lineage>
        <taxon>Bacteria</taxon>
        <taxon>Bacillati</taxon>
        <taxon>Bacillota</taxon>
        <taxon>Clostridia</taxon>
        <taxon>Eubacteriales</taxon>
        <taxon>Eubacteriales Family XII. Incertae Sedis</taxon>
        <taxon>Fusibacter</taxon>
    </lineage>
</organism>
<dbReference type="Gene3D" id="3.60.21.10">
    <property type="match status" value="1"/>
</dbReference>
<dbReference type="PANTHER" id="PTHR31302:SF22">
    <property type="entry name" value="PHOSPHOESTERASE"/>
    <property type="match status" value="1"/>
</dbReference>
<dbReference type="PIRSF" id="PIRSF033094">
    <property type="entry name" value="Pesterase_CT488"/>
    <property type="match status" value="1"/>
</dbReference>
<accession>A0ABT6NEP0</accession>
<dbReference type="Proteomes" id="UP001158045">
    <property type="component" value="Unassembled WGS sequence"/>
</dbReference>
<gene>
    <name evidence="2" type="ORF">QE109_12040</name>
</gene>
<evidence type="ECO:0000313" key="2">
    <source>
        <dbReference type="EMBL" id="MDH8678886.1"/>
    </source>
</evidence>
<comment type="caution">
    <text evidence="2">The sequence shown here is derived from an EMBL/GenBank/DDBJ whole genome shotgun (WGS) entry which is preliminary data.</text>
</comment>
<proteinExistence type="predicted"/>
<protein>
    <submittedName>
        <fullName evidence="2">Metallophosphoesterase</fullName>
    </submittedName>
</protein>
<dbReference type="SUPFAM" id="SSF56300">
    <property type="entry name" value="Metallo-dependent phosphatases"/>
    <property type="match status" value="1"/>
</dbReference>
<dbReference type="PANTHER" id="PTHR31302">
    <property type="entry name" value="TRANSMEMBRANE PROTEIN WITH METALLOPHOSPHOESTERASE DOMAIN-RELATED"/>
    <property type="match status" value="1"/>
</dbReference>
<dbReference type="Pfam" id="PF00149">
    <property type="entry name" value="Metallophos"/>
    <property type="match status" value="1"/>
</dbReference>
<dbReference type="InterPro" id="IPR029052">
    <property type="entry name" value="Metallo-depent_PP-like"/>
</dbReference>
<dbReference type="InterPro" id="IPR051158">
    <property type="entry name" value="Metallophosphoesterase_sf"/>
</dbReference>